<feature type="compositionally biased region" description="Low complexity" evidence="1">
    <location>
        <begin position="526"/>
        <end position="536"/>
    </location>
</feature>
<accession>A0A316UTF5</accession>
<dbReference type="GeneID" id="37025364"/>
<feature type="region of interest" description="Disordered" evidence="1">
    <location>
        <begin position="197"/>
        <end position="257"/>
    </location>
</feature>
<reference evidence="2 3" key="1">
    <citation type="journal article" date="2018" name="Mol. Biol. Evol.">
        <title>Broad Genomic Sampling Reveals a Smut Pathogenic Ancestry of the Fungal Clade Ustilaginomycotina.</title>
        <authorList>
            <person name="Kijpornyongpan T."/>
            <person name="Mondo S.J."/>
            <person name="Barry K."/>
            <person name="Sandor L."/>
            <person name="Lee J."/>
            <person name="Lipzen A."/>
            <person name="Pangilinan J."/>
            <person name="LaButti K."/>
            <person name="Hainaut M."/>
            <person name="Henrissat B."/>
            <person name="Grigoriev I.V."/>
            <person name="Spatafora J.W."/>
            <person name="Aime M.C."/>
        </authorList>
    </citation>
    <scope>NUCLEOTIDE SEQUENCE [LARGE SCALE GENOMIC DNA]</scope>
    <source>
        <strain evidence="2 3">MCA 5214</strain>
    </source>
</reference>
<feature type="region of interest" description="Disordered" evidence="1">
    <location>
        <begin position="303"/>
        <end position="336"/>
    </location>
</feature>
<feature type="region of interest" description="Disordered" evidence="1">
    <location>
        <begin position="13"/>
        <end position="63"/>
    </location>
</feature>
<feature type="compositionally biased region" description="Low complexity" evidence="1">
    <location>
        <begin position="715"/>
        <end position="728"/>
    </location>
</feature>
<dbReference type="EMBL" id="KZ819665">
    <property type="protein sequence ID" value="PWN28570.1"/>
    <property type="molecule type" value="Genomic_DNA"/>
</dbReference>
<organism evidence="2 3">
    <name type="scientific">Jaminaea rosea</name>
    <dbReference type="NCBI Taxonomy" id="1569628"/>
    <lineage>
        <taxon>Eukaryota</taxon>
        <taxon>Fungi</taxon>
        <taxon>Dikarya</taxon>
        <taxon>Basidiomycota</taxon>
        <taxon>Ustilaginomycotina</taxon>
        <taxon>Exobasidiomycetes</taxon>
        <taxon>Microstromatales</taxon>
        <taxon>Microstromatales incertae sedis</taxon>
        <taxon>Jaminaea</taxon>
    </lineage>
</organism>
<feature type="compositionally biased region" description="Low complexity" evidence="1">
    <location>
        <begin position="353"/>
        <end position="362"/>
    </location>
</feature>
<name>A0A316UTF5_9BASI</name>
<dbReference type="RefSeq" id="XP_025363182.1">
    <property type="nucleotide sequence ID" value="XM_025503541.1"/>
</dbReference>
<sequence>MLIAFLSRLLSRGSTFPQKTSSRDHAPAKTNSTPDGTVRSSNQITGPPPRVSPPPPPSPSSARQQLIRAFKHVRNSVILSGATRKEAIVTHRQADSGRPYEATVDEIFRHPLSSCGHGTGVAHKPIASISAPNTPPRSARINLNASMRRRPSNLSLGDVKDKLRSFARRPGSHSIRDSALDVNGTYGALHVLEEANATAEAQRAPRPLSPNADGPPTSPVHSTEELIDSVDTATSAQSPSERVEGGLHPSSSQTSLYESIGNRPLSLKSEGLQRFEIDYTYIGGAGVLLDHVSVNISKENTISQHEGPGIRSHHASPQVEETWTATSPSSPQADIRRPSGDICRWPEIPSPSFSFSQAQSTAPHSPHTPRRFTTSGFPFPTEMERISLPPAGGSQTTVSLSSYQCGPSCWTPSPPPPPLPPLPPFLPFPSTSASVASASASASAASSPYPSPIDAKPQRAKPPRPTTLPPPTLLLMSDVWTRERLAHQERAATARQSGSSIGRVRTTSRSPSPSPTLASWTRRYHGGSSSSPNAAGGSSGSGGSGPSGGSLLSSRTMRKYMSREAGSPGQLTTRGLAGFGWAANEASPTSPGSSSTSSTTTLMWRRGPSPRREASDGPPRPPRRSQSGDFMGPKKKERGSWNTYGELGKGKAPTRGTAVGTSADTSRSSSGATLTASPRRRRRATDGEVAGAVDALASDDARTNQFNPSGKGVATPSSPSSSQTIISPPSSPQVRNSSTSSLAPLIPPSTRTPGSMTIPATLMPSPSSLFSTPLSLGEVVSPLALPPPSDSSNIGENSTSFGPLSANTPAAAIAALKNKMGHVEQQRRRSRLPPDDATGGVDDGRVAVIREAADFYC</sequence>
<evidence type="ECO:0000313" key="3">
    <source>
        <dbReference type="Proteomes" id="UP000245884"/>
    </source>
</evidence>
<feature type="compositionally biased region" description="Pro residues" evidence="1">
    <location>
        <begin position="463"/>
        <end position="472"/>
    </location>
</feature>
<dbReference type="Proteomes" id="UP000245884">
    <property type="component" value="Unassembled WGS sequence"/>
</dbReference>
<feature type="compositionally biased region" description="Polar residues" evidence="1">
    <location>
        <begin position="659"/>
        <end position="676"/>
    </location>
</feature>
<dbReference type="STRING" id="1569628.A0A316UTF5"/>
<keyword evidence="3" id="KW-1185">Reference proteome</keyword>
<feature type="region of interest" description="Disordered" evidence="1">
    <location>
        <begin position="487"/>
        <end position="760"/>
    </location>
</feature>
<feature type="compositionally biased region" description="Polar residues" evidence="1">
    <location>
        <begin position="231"/>
        <end position="240"/>
    </location>
</feature>
<feature type="compositionally biased region" description="Pro residues" evidence="1">
    <location>
        <begin position="46"/>
        <end position="59"/>
    </location>
</feature>
<protein>
    <submittedName>
        <fullName evidence="2">Uncharacterized protein</fullName>
    </submittedName>
</protein>
<dbReference type="AlphaFoldDB" id="A0A316UTF5"/>
<feature type="compositionally biased region" description="Polar residues" evidence="1">
    <location>
        <begin position="393"/>
        <end position="405"/>
    </location>
</feature>
<proteinExistence type="predicted"/>
<feature type="compositionally biased region" description="Low complexity" evidence="1">
    <location>
        <begin position="436"/>
        <end position="448"/>
    </location>
</feature>
<feature type="compositionally biased region" description="Gly residues" evidence="1">
    <location>
        <begin position="537"/>
        <end position="548"/>
    </location>
</feature>
<evidence type="ECO:0000313" key="2">
    <source>
        <dbReference type="EMBL" id="PWN28570.1"/>
    </source>
</evidence>
<feature type="compositionally biased region" description="Low complexity" evidence="1">
    <location>
        <begin position="587"/>
        <end position="601"/>
    </location>
</feature>
<feature type="compositionally biased region" description="Polar residues" evidence="1">
    <location>
        <begin position="319"/>
        <end position="332"/>
    </location>
</feature>
<feature type="compositionally biased region" description="Polar residues" evidence="1">
    <location>
        <begin position="793"/>
        <end position="806"/>
    </location>
</feature>
<evidence type="ECO:0000256" key="1">
    <source>
        <dbReference type="SAM" id="MobiDB-lite"/>
    </source>
</evidence>
<feature type="region of interest" description="Disordered" evidence="1">
    <location>
        <begin position="436"/>
        <end position="472"/>
    </location>
</feature>
<feature type="region of interest" description="Disordered" evidence="1">
    <location>
        <begin position="353"/>
        <end position="416"/>
    </location>
</feature>
<feature type="compositionally biased region" description="Polar residues" evidence="1">
    <location>
        <begin position="29"/>
        <end position="45"/>
    </location>
</feature>
<feature type="region of interest" description="Disordered" evidence="1">
    <location>
        <begin position="787"/>
        <end position="806"/>
    </location>
</feature>
<gene>
    <name evidence="2" type="ORF">BDZ90DRAFT_152029</name>
</gene>
<feature type="region of interest" description="Disordered" evidence="1">
    <location>
        <begin position="819"/>
        <end position="843"/>
    </location>
</feature>